<keyword evidence="2" id="KW-1185">Reference proteome</keyword>
<evidence type="ECO:0000313" key="2">
    <source>
        <dbReference type="Proteomes" id="UP000812277"/>
    </source>
</evidence>
<gene>
    <name evidence="1" type="ORF">K0T92_19770</name>
</gene>
<protein>
    <submittedName>
        <fullName evidence="1">DUF4269 domain-containing protein</fullName>
    </submittedName>
</protein>
<dbReference type="InterPro" id="IPR025365">
    <property type="entry name" value="DUF4269"/>
</dbReference>
<comment type="caution">
    <text evidence="1">The sequence shown here is derived from an EMBL/GenBank/DDBJ whole genome shotgun (WGS) entry which is preliminary data.</text>
</comment>
<proteinExistence type="predicted"/>
<organism evidence="1 2">
    <name type="scientific">Paenibacillus oenotherae</name>
    <dbReference type="NCBI Taxonomy" id="1435645"/>
    <lineage>
        <taxon>Bacteria</taxon>
        <taxon>Bacillati</taxon>
        <taxon>Bacillota</taxon>
        <taxon>Bacilli</taxon>
        <taxon>Bacillales</taxon>
        <taxon>Paenibacillaceae</taxon>
        <taxon>Paenibacillus</taxon>
    </lineage>
</organism>
<dbReference type="Pfam" id="PF14091">
    <property type="entry name" value="DUF4269"/>
    <property type="match status" value="1"/>
</dbReference>
<name>A0ABS7DAJ2_9BACL</name>
<dbReference type="EMBL" id="JAHZIJ010000018">
    <property type="protein sequence ID" value="MBW7476960.1"/>
    <property type="molecule type" value="Genomic_DNA"/>
</dbReference>
<sequence>MAEIRYHTIDYLAAGNERQRSAYEALRSLGVFPSLQAFNPILVGTVPIGIDIAGSDLDIACEVMDMAAFVRIANELYGEHEGFRCIRRMKDGMERTVVNFAYNGWPIEIFGQPVPTKRQNGYMHMIVEAKILGLLGSTAKEEIRLLKFSGLKTEPAFGQFLGLQGDAYKILLDMYHWSDKRLMHMTKKSKTDPS</sequence>
<accession>A0ABS7DAJ2</accession>
<evidence type="ECO:0000313" key="1">
    <source>
        <dbReference type="EMBL" id="MBW7476960.1"/>
    </source>
</evidence>
<dbReference type="Proteomes" id="UP000812277">
    <property type="component" value="Unassembled WGS sequence"/>
</dbReference>
<reference evidence="1 2" key="1">
    <citation type="submission" date="2021-07" db="EMBL/GenBank/DDBJ databases">
        <title>Paenibacillus radiodurans sp. nov., isolated from the southeastern edge of Tengger Desert.</title>
        <authorList>
            <person name="Zhang G."/>
        </authorList>
    </citation>
    <scope>NUCLEOTIDE SEQUENCE [LARGE SCALE GENOMIC DNA]</scope>
    <source>
        <strain evidence="1 2">DT7-4</strain>
    </source>
</reference>